<organism evidence="6 7">
    <name type="scientific">endosymbiont of Lamellibrachia luymesi</name>
    <dbReference type="NCBI Taxonomy" id="2200907"/>
    <lineage>
        <taxon>Bacteria</taxon>
        <taxon>Pseudomonadati</taxon>
        <taxon>Pseudomonadota</taxon>
        <taxon>Gammaproteobacteria</taxon>
        <taxon>sulfur-oxidizing symbionts</taxon>
    </lineage>
</organism>
<evidence type="ECO:0000256" key="4">
    <source>
        <dbReference type="ARBA" id="ARBA00023012"/>
    </source>
</evidence>
<dbReference type="GO" id="GO:0000155">
    <property type="term" value="F:phosphorelay sensor kinase activity"/>
    <property type="evidence" value="ECO:0007669"/>
    <property type="project" value="InterPro"/>
</dbReference>
<dbReference type="Proteomes" id="UP000255508">
    <property type="component" value="Unassembled WGS sequence"/>
</dbReference>
<accession>A0A370DW08</accession>
<dbReference type="Gene3D" id="1.10.287.130">
    <property type="match status" value="1"/>
</dbReference>
<dbReference type="InterPro" id="IPR036890">
    <property type="entry name" value="HATPase_C_sf"/>
</dbReference>
<dbReference type="SUPFAM" id="SSF47384">
    <property type="entry name" value="Homodimeric domain of signal transducing histidine kinase"/>
    <property type="match status" value="1"/>
</dbReference>
<keyword evidence="3" id="KW-0597">Phosphoprotein</keyword>
<dbReference type="SUPFAM" id="SSF55874">
    <property type="entry name" value="ATPase domain of HSP90 chaperone/DNA topoisomerase II/histidine kinase"/>
    <property type="match status" value="1"/>
</dbReference>
<dbReference type="InterPro" id="IPR036097">
    <property type="entry name" value="HisK_dim/P_sf"/>
</dbReference>
<evidence type="ECO:0000313" key="7">
    <source>
        <dbReference type="Proteomes" id="UP000255508"/>
    </source>
</evidence>
<evidence type="ECO:0000256" key="3">
    <source>
        <dbReference type="ARBA" id="ARBA00022553"/>
    </source>
</evidence>
<dbReference type="InterPro" id="IPR004358">
    <property type="entry name" value="Sig_transdc_His_kin-like_C"/>
</dbReference>
<dbReference type="EC" id="2.7.13.3" evidence="2"/>
<sequence length="200" mass="22117">MQSELDDKQRNYLIKAHTSAENLLRILNNILDFSKIETGKLELEEIDFQLKDVINNMVKLEAEEKGIQLAVSIDQDVPEYLVGDSLRLSQTLVNLSGNAVKFSEPGDTVSLKVALKEESDLEAVLEFSVQDTGIGISKVQRKELFQPFSQADSSITREHGGSGLGLIISRNIVQMMDGDMCVAPSVRIVVHPAGWGFNNE</sequence>
<dbReference type="AlphaFoldDB" id="A0A370DW08"/>
<proteinExistence type="predicted"/>
<protein>
    <recommendedName>
        <fullName evidence="2">histidine kinase</fullName>
        <ecNumber evidence="2">2.7.13.3</ecNumber>
    </recommendedName>
</protein>
<comment type="catalytic activity">
    <reaction evidence="1">
        <text>ATP + protein L-histidine = ADP + protein N-phospho-L-histidine.</text>
        <dbReference type="EC" id="2.7.13.3"/>
    </reaction>
</comment>
<keyword evidence="4" id="KW-0902">Two-component regulatory system</keyword>
<evidence type="ECO:0000256" key="1">
    <source>
        <dbReference type="ARBA" id="ARBA00000085"/>
    </source>
</evidence>
<gene>
    <name evidence="6" type="ORF">DIZ79_10805</name>
</gene>
<name>A0A370DW08_9GAMM</name>
<dbReference type="Pfam" id="PF02518">
    <property type="entry name" value="HATPase_c"/>
    <property type="match status" value="1"/>
</dbReference>
<reference evidence="6 7" key="1">
    <citation type="journal article" date="2018" name="ISME J.">
        <title>Endosymbiont genomes yield clues of tubeworm success.</title>
        <authorList>
            <person name="Li Y."/>
            <person name="Liles M.R."/>
            <person name="Halanych K.M."/>
        </authorList>
    </citation>
    <scope>NUCLEOTIDE SEQUENCE [LARGE SCALE GENOMIC DNA]</scope>
    <source>
        <strain evidence="6">A1422</strain>
    </source>
</reference>
<dbReference type="PROSITE" id="PS50109">
    <property type="entry name" value="HIS_KIN"/>
    <property type="match status" value="1"/>
</dbReference>
<comment type="caution">
    <text evidence="6">The sequence shown here is derived from an EMBL/GenBank/DDBJ whole genome shotgun (WGS) entry which is preliminary data.</text>
</comment>
<dbReference type="SMART" id="SM00387">
    <property type="entry name" value="HATPase_c"/>
    <property type="match status" value="1"/>
</dbReference>
<dbReference type="PRINTS" id="PR00344">
    <property type="entry name" value="BCTRLSENSOR"/>
</dbReference>
<dbReference type="InterPro" id="IPR005467">
    <property type="entry name" value="His_kinase_dom"/>
</dbReference>
<dbReference type="PANTHER" id="PTHR45339">
    <property type="entry name" value="HYBRID SIGNAL TRANSDUCTION HISTIDINE KINASE J"/>
    <property type="match status" value="1"/>
</dbReference>
<dbReference type="CDD" id="cd16922">
    <property type="entry name" value="HATPase_EvgS-ArcB-TorS-like"/>
    <property type="match status" value="1"/>
</dbReference>
<evidence type="ECO:0000313" key="6">
    <source>
        <dbReference type="EMBL" id="RDH89820.1"/>
    </source>
</evidence>
<evidence type="ECO:0000259" key="5">
    <source>
        <dbReference type="PROSITE" id="PS50109"/>
    </source>
</evidence>
<feature type="domain" description="Histidine kinase" evidence="5">
    <location>
        <begin position="1"/>
        <end position="180"/>
    </location>
</feature>
<dbReference type="PANTHER" id="PTHR45339:SF3">
    <property type="entry name" value="HISTIDINE KINASE"/>
    <property type="match status" value="1"/>
</dbReference>
<dbReference type="InterPro" id="IPR003594">
    <property type="entry name" value="HATPase_dom"/>
</dbReference>
<evidence type="ECO:0000256" key="2">
    <source>
        <dbReference type="ARBA" id="ARBA00012438"/>
    </source>
</evidence>
<dbReference type="EMBL" id="QFXD01000195">
    <property type="protein sequence ID" value="RDH89820.1"/>
    <property type="molecule type" value="Genomic_DNA"/>
</dbReference>
<dbReference type="FunFam" id="3.30.565.10:FF:000010">
    <property type="entry name" value="Sensor histidine kinase RcsC"/>
    <property type="match status" value="1"/>
</dbReference>
<dbReference type="Gene3D" id="3.30.565.10">
    <property type="entry name" value="Histidine kinase-like ATPase, C-terminal domain"/>
    <property type="match status" value="1"/>
</dbReference>